<dbReference type="PANTHER" id="PTHR23264:SF19">
    <property type="entry name" value="CYTOSOLIC FE-S CLUSTER ASSEMBLY FACTOR NUBP2"/>
    <property type="match status" value="1"/>
</dbReference>
<dbReference type="HAMAP" id="MF_02040">
    <property type="entry name" value="Mrp_NBP35"/>
    <property type="match status" value="1"/>
</dbReference>
<feature type="binding site" evidence="8">
    <location>
        <position position="256"/>
    </location>
    <ligand>
        <name>[4Fe-4S] cluster</name>
        <dbReference type="ChEBI" id="CHEBI:49883"/>
        <label>2</label>
        <note>ligand shared with heterodimeric partner</note>
    </ligand>
</feature>
<comment type="similarity">
    <text evidence="8">Belongs to the Mrp/NBP35 ATP-binding proteins family. NUBP1/NBP35 subfamily.</text>
</comment>
<comment type="cofactor">
    <cofactor evidence="8">
        <name>[4Fe-4S] cluster</name>
        <dbReference type="ChEBI" id="CHEBI:49883"/>
    </cofactor>
    <text evidence="8">Binds 4 [4Fe-4S] clusters per heterotetramer. Contains two stable clusters in the N-termini of NUBP1 and two labile, bridging clusters between subunits of the NUBP1-NUBP2 heterotetramer.</text>
</comment>
<dbReference type="CDD" id="cd02037">
    <property type="entry name" value="Mrp_NBP35"/>
    <property type="match status" value="1"/>
</dbReference>
<dbReference type="GO" id="GO:0051539">
    <property type="term" value="F:4 iron, 4 sulfur cluster binding"/>
    <property type="evidence" value="ECO:0007669"/>
    <property type="project" value="UniProtKB-UniRule"/>
</dbReference>
<proteinExistence type="inferred from homology"/>
<comment type="function">
    <text evidence="8">Component of the cytosolic iron-sulfur (Fe/S) protein assembly (CIA) machinery. Required for maturation of extramitochondrial Fe-S proteins. The NUBP1-NUBP2 heterotetramer forms a Fe-S scaffold complex, mediating the de novo assembly of an Fe-S cluster and its transfer to target apoproteins.</text>
</comment>
<dbReference type="OrthoDB" id="1741334at2759"/>
<dbReference type="InterPro" id="IPR027417">
    <property type="entry name" value="P-loop_NTPase"/>
</dbReference>
<feature type="compositionally biased region" description="Basic and acidic residues" evidence="9">
    <location>
        <begin position="331"/>
        <end position="342"/>
    </location>
</feature>
<dbReference type="InterPro" id="IPR019591">
    <property type="entry name" value="Mrp/NBP35_ATP-bd"/>
</dbReference>
<dbReference type="GO" id="GO:0005524">
    <property type="term" value="F:ATP binding"/>
    <property type="evidence" value="ECO:0007669"/>
    <property type="project" value="UniProtKB-KW"/>
</dbReference>
<dbReference type="GeneID" id="17319652"/>
<evidence type="ECO:0000256" key="9">
    <source>
        <dbReference type="SAM" id="MobiDB-lite"/>
    </source>
</evidence>
<dbReference type="PhylomeDB" id="R7Q2Z8"/>
<dbReference type="EMBL" id="HG001461">
    <property type="protein sequence ID" value="CDF32273.1"/>
    <property type="molecule type" value="Genomic_DNA"/>
</dbReference>
<dbReference type="InterPro" id="IPR000808">
    <property type="entry name" value="Mrp-like_CS"/>
</dbReference>
<feature type="binding site" evidence="8">
    <location>
        <position position="46"/>
    </location>
    <ligand>
        <name>[4Fe-4S] cluster</name>
        <dbReference type="ChEBI" id="CHEBI:49883"/>
        <label>1</label>
    </ligand>
</feature>
<dbReference type="FunFam" id="3.40.50.300:FF:001119">
    <property type="entry name" value="Iron-sulfur cluster carrier protein"/>
    <property type="match status" value="1"/>
</dbReference>
<dbReference type="GO" id="GO:0042803">
    <property type="term" value="F:protein homodimerization activity"/>
    <property type="evidence" value="ECO:0007669"/>
    <property type="project" value="EnsemblPlants"/>
</dbReference>
<dbReference type="AlphaFoldDB" id="R7Q2Z8"/>
<evidence type="ECO:0000256" key="8">
    <source>
        <dbReference type="HAMAP-Rule" id="MF_03038"/>
    </source>
</evidence>
<dbReference type="SUPFAM" id="SSF52540">
    <property type="entry name" value="P-loop containing nucleoside triphosphate hydrolases"/>
    <property type="match status" value="1"/>
</dbReference>
<evidence type="ECO:0000256" key="6">
    <source>
        <dbReference type="ARBA" id="ARBA00023004"/>
    </source>
</evidence>
<comment type="subunit">
    <text evidence="8">Heterotetramer of 2 NUBP1 and 2 NUBP2 chains.</text>
</comment>
<dbReference type="PROSITE" id="PS01215">
    <property type="entry name" value="MRP"/>
    <property type="match status" value="1"/>
</dbReference>
<dbReference type="RefSeq" id="XP_005711938.1">
    <property type="nucleotide sequence ID" value="XM_005711881.1"/>
</dbReference>
<keyword evidence="4 8" id="KW-0547">Nucleotide-binding</keyword>
<dbReference type="KEGG" id="ccp:CHC_T00009005001"/>
<feature type="binding site" evidence="8">
    <location>
        <position position="253"/>
    </location>
    <ligand>
        <name>[4Fe-4S] cluster</name>
        <dbReference type="ChEBI" id="CHEBI:49883"/>
        <label>2</label>
        <note>ligand shared with heterodimeric partner</note>
    </ligand>
</feature>
<name>R7Q2Z8_CHOCR</name>
<feature type="binding site" evidence="8">
    <location>
        <position position="37"/>
    </location>
    <ligand>
        <name>[4Fe-4S] cluster</name>
        <dbReference type="ChEBI" id="CHEBI:49883"/>
        <label>1</label>
    </ligand>
</feature>
<keyword evidence="11" id="KW-1185">Reference proteome</keyword>
<evidence type="ECO:0000256" key="1">
    <source>
        <dbReference type="ARBA" id="ARBA00022485"/>
    </source>
</evidence>
<dbReference type="Gramene" id="CDF32273">
    <property type="protein sequence ID" value="CDF32273"/>
    <property type="gene ID" value="CHC_T00009005001"/>
</dbReference>
<feature type="binding site" evidence="8">
    <location>
        <begin position="80"/>
        <end position="87"/>
    </location>
    <ligand>
        <name>ATP</name>
        <dbReference type="ChEBI" id="CHEBI:30616"/>
    </ligand>
</feature>
<dbReference type="GO" id="GO:0005829">
    <property type="term" value="C:cytosol"/>
    <property type="evidence" value="ECO:0007669"/>
    <property type="project" value="EnsemblPlants"/>
</dbReference>
<keyword evidence="1 8" id="KW-0004">4Fe-4S</keyword>
<evidence type="ECO:0000256" key="5">
    <source>
        <dbReference type="ARBA" id="ARBA00022840"/>
    </source>
</evidence>
<dbReference type="HAMAP" id="MF_03038">
    <property type="entry name" value="NUBP1"/>
    <property type="match status" value="1"/>
</dbReference>
<dbReference type="Pfam" id="PF10609">
    <property type="entry name" value="ParA"/>
    <property type="match status" value="1"/>
</dbReference>
<dbReference type="Gene3D" id="3.40.50.300">
    <property type="entry name" value="P-loop containing nucleotide triphosphate hydrolases"/>
    <property type="match status" value="1"/>
</dbReference>
<evidence type="ECO:0000256" key="4">
    <source>
        <dbReference type="ARBA" id="ARBA00022741"/>
    </source>
</evidence>
<evidence type="ECO:0000313" key="10">
    <source>
        <dbReference type="EMBL" id="CDF32273.1"/>
    </source>
</evidence>
<feature type="binding site" evidence="8">
    <location>
        <position position="23"/>
    </location>
    <ligand>
        <name>[4Fe-4S] cluster</name>
        <dbReference type="ChEBI" id="CHEBI:49883"/>
        <label>1</label>
    </ligand>
</feature>
<evidence type="ECO:0000256" key="2">
    <source>
        <dbReference type="ARBA" id="ARBA00022490"/>
    </source>
</evidence>
<dbReference type="Proteomes" id="UP000012073">
    <property type="component" value="Unassembled WGS sequence"/>
</dbReference>
<comment type="subcellular location">
    <subcellularLocation>
        <location evidence="8">Cytoplasm</location>
    </subcellularLocation>
</comment>
<organism evidence="10 11">
    <name type="scientific">Chondrus crispus</name>
    <name type="common">Carrageen Irish moss</name>
    <name type="synonym">Polymorpha crispa</name>
    <dbReference type="NCBI Taxonomy" id="2769"/>
    <lineage>
        <taxon>Eukaryota</taxon>
        <taxon>Rhodophyta</taxon>
        <taxon>Florideophyceae</taxon>
        <taxon>Rhodymeniophycidae</taxon>
        <taxon>Gigartinales</taxon>
        <taxon>Gigartinaceae</taxon>
        <taxon>Chondrus</taxon>
    </lineage>
</organism>
<dbReference type="STRING" id="2769.R7Q2Z8"/>
<evidence type="ECO:0000256" key="3">
    <source>
        <dbReference type="ARBA" id="ARBA00022723"/>
    </source>
</evidence>
<feature type="region of interest" description="Disordered" evidence="9">
    <location>
        <begin position="1"/>
        <end position="24"/>
    </location>
</feature>
<keyword evidence="5 8" id="KW-0067">ATP-binding</keyword>
<keyword evidence="3 8" id="KW-0479">Metal-binding</keyword>
<dbReference type="OMA" id="WIPVFAD"/>
<dbReference type="InterPro" id="IPR028601">
    <property type="entry name" value="NUBP1/Nbp35"/>
</dbReference>
<dbReference type="PANTHER" id="PTHR23264">
    <property type="entry name" value="NUCLEOTIDE-BINDING PROTEIN NBP35 YEAST -RELATED"/>
    <property type="match status" value="1"/>
</dbReference>
<evidence type="ECO:0000256" key="7">
    <source>
        <dbReference type="ARBA" id="ARBA00023014"/>
    </source>
</evidence>
<dbReference type="InterPro" id="IPR033756">
    <property type="entry name" value="YlxH/NBP35"/>
</dbReference>
<accession>R7Q2Z8</accession>
<keyword evidence="7 8" id="KW-0411">Iron-sulfur</keyword>
<evidence type="ECO:0000313" key="11">
    <source>
        <dbReference type="Proteomes" id="UP000012073"/>
    </source>
</evidence>
<dbReference type="GO" id="GO:0016226">
    <property type="term" value="P:iron-sulfur cluster assembly"/>
    <property type="evidence" value="ECO:0007669"/>
    <property type="project" value="UniProtKB-UniRule"/>
</dbReference>
<dbReference type="GO" id="GO:0140663">
    <property type="term" value="F:ATP-dependent FeS chaperone activity"/>
    <property type="evidence" value="ECO:0007669"/>
    <property type="project" value="InterPro"/>
</dbReference>
<dbReference type="GO" id="GO:0046872">
    <property type="term" value="F:metal ion binding"/>
    <property type="evidence" value="ECO:0007669"/>
    <property type="project" value="UniProtKB-KW"/>
</dbReference>
<feature type="region of interest" description="Disordered" evidence="9">
    <location>
        <begin position="331"/>
        <end position="351"/>
    </location>
</feature>
<gene>
    <name evidence="10" type="ORF">CHC_T00009005001</name>
</gene>
<keyword evidence="2 8" id="KW-0963">Cytoplasm</keyword>
<reference evidence="11" key="1">
    <citation type="journal article" date="2013" name="Proc. Natl. Acad. Sci. U.S.A.">
        <title>Genome structure and metabolic features in the red seaweed Chondrus crispus shed light on evolution of the Archaeplastida.</title>
        <authorList>
            <person name="Collen J."/>
            <person name="Porcel B."/>
            <person name="Carre W."/>
            <person name="Ball S.G."/>
            <person name="Chaparro C."/>
            <person name="Tonon T."/>
            <person name="Barbeyron T."/>
            <person name="Michel G."/>
            <person name="Noel B."/>
            <person name="Valentin K."/>
            <person name="Elias M."/>
            <person name="Artiguenave F."/>
            <person name="Arun A."/>
            <person name="Aury J.M."/>
            <person name="Barbosa-Neto J.F."/>
            <person name="Bothwell J.H."/>
            <person name="Bouget F.Y."/>
            <person name="Brillet L."/>
            <person name="Cabello-Hurtado F."/>
            <person name="Capella-Gutierrez S."/>
            <person name="Charrier B."/>
            <person name="Cladiere L."/>
            <person name="Cock J.M."/>
            <person name="Coelho S.M."/>
            <person name="Colleoni C."/>
            <person name="Czjzek M."/>
            <person name="Da Silva C."/>
            <person name="Delage L."/>
            <person name="Denoeud F."/>
            <person name="Deschamps P."/>
            <person name="Dittami S.M."/>
            <person name="Gabaldon T."/>
            <person name="Gachon C.M."/>
            <person name="Groisillier A."/>
            <person name="Herve C."/>
            <person name="Jabbari K."/>
            <person name="Katinka M."/>
            <person name="Kloareg B."/>
            <person name="Kowalczyk N."/>
            <person name="Labadie K."/>
            <person name="Leblanc C."/>
            <person name="Lopez P.J."/>
            <person name="McLachlan D.H."/>
            <person name="Meslet-Cladiere L."/>
            <person name="Moustafa A."/>
            <person name="Nehr Z."/>
            <person name="Nyvall Collen P."/>
            <person name="Panaud O."/>
            <person name="Partensky F."/>
            <person name="Poulain J."/>
            <person name="Rensing S.A."/>
            <person name="Rousvoal S."/>
            <person name="Samson G."/>
            <person name="Symeonidi A."/>
            <person name="Weissenbach J."/>
            <person name="Zambounis A."/>
            <person name="Wincker P."/>
            <person name="Boyen C."/>
        </authorList>
    </citation>
    <scope>NUCLEOTIDE SEQUENCE [LARGE SCALE GENOMIC DNA]</scope>
    <source>
        <strain evidence="11">cv. Stackhouse</strain>
    </source>
</reference>
<feature type="binding site" evidence="8">
    <location>
        <position position="40"/>
    </location>
    <ligand>
        <name>[4Fe-4S] cluster</name>
        <dbReference type="ChEBI" id="CHEBI:49883"/>
        <label>1</label>
    </ligand>
</feature>
<keyword evidence="6 8" id="KW-0408">Iron</keyword>
<protein>
    <recommendedName>
        <fullName evidence="8">Cytosolic Fe-S cluster assembly factor NUBP1 homolog</fullName>
    </recommendedName>
</protein>
<sequence>MAVEETRKGAPQGEVPEDAATGCPGVEADTAGKADSCAGCPNQAACASGEAANKGPDPDVLAIARRLKTAVKHKILVLSGKGGVGKSTVAAQLSLALSANHSLDVGLLDVDVCGPSAPQMLGVSDEEVRMSNSGWSPVYVEENLGVMSIGFMLPTKDDAIIWRGVRKTGLIKQFLRDVDWGELDYLIVDAPPGTSDEHISLVQMLAESNVDGALIVTTPQEVSLIDVRKEINFCRKSGTRVLGVVENMAGFVCQHCQGCTDIFFPSSGGAERMCKEMDVPYLGKIPLDPSISRAGELGRSVFQEEGNAASPGVGALRKLVAKVRVTVGDLNKSEVSDEKSSEAAKVGNVSS</sequence>